<proteinExistence type="predicted"/>
<sequence length="101" mass="11641">MRLRPRTKSRLHHPASRWRHKRPLMNSIAHQTARMIAYPLSAIADAYSIFRGIWIEISSPKSNLDTEPVSASGLSSHSVLDFVYRPNTDLNPDCRSYRLRP</sequence>
<keyword evidence="2" id="KW-1185">Reference proteome</keyword>
<organism evidence="1 2">
    <name type="scientific">Eumeta variegata</name>
    <name type="common">Bagworm moth</name>
    <name type="synonym">Eumeta japonica</name>
    <dbReference type="NCBI Taxonomy" id="151549"/>
    <lineage>
        <taxon>Eukaryota</taxon>
        <taxon>Metazoa</taxon>
        <taxon>Ecdysozoa</taxon>
        <taxon>Arthropoda</taxon>
        <taxon>Hexapoda</taxon>
        <taxon>Insecta</taxon>
        <taxon>Pterygota</taxon>
        <taxon>Neoptera</taxon>
        <taxon>Endopterygota</taxon>
        <taxon>Lepidoptera</taxon>
        <taxon>Glossata</taxon>
        <taxon>Ditrysia</taxon>
        <taxon>Tineoidea</taxon>
        <taxon>Psychidae</taxon>
        <taxon>Oiketicinae</taxon>
        <taxon>Eumeta</taxon>
    </lineage>
</organism>
<gene>
    <name evidence="1" type="ORF">EVAR_93539_1</name>
</gene>
<protein>
    <submittedName>
        <fullName evidence="1">Uncharacterized protein</fullName>
    </submittedName>
</protein>
<dbReference type="Proteomes" id="UP000299102">
    <property type="component" value="Unassembled WGS sequence"/>
</dbReference>
<dbReference type="AlphaFoldDB" id="A0A4C1UR21"/>
<evidence type="ECO:0000313" key="1">
    <source>
        <dbReference type="EMBL" id="GBP28895.1"/>
    </source>
</evidence>
<name>A0A4C1UR21_EUMVA</name>
<comment type="caution">
    <text evidence="1">The sequence shown here is derived from an EMBL/GenBank/DDBJ whole genome shotgun (WGS) entry which is preliminary data.</text>
</comment>
<dbReference type="EMBL" id="BGZK01000213">
    <property type="protein sequence ID" value="GBP28895.1"/>
    <property type="molecule type" value="Genomic_DNA"/>
</dbReference>
<evidence type="ECO:0000313" key="2">
    <source>
        <dbReference type="Proteomes" id="UP000299102"/>
    </source>
</evidence>
<reference evidence="1 2" key="1">
    <citation type="journal article" date="2019" name="Commun. Biol.">
        <title>The bagworm genome reveals a unique fibroin gene that provides high tensile strength.</title>
        <authorList>
            <person name="Kono N."/>
            <person name="Nakamura H."/>
            <person name="Ohtoshi R."/>
            <person name="Tomita M."/>
            <person name="Numata K."/>
            <person name="Arakawa K."/>
        </authorList>
    </citation>
    <scope>NUCLEOTIDE SEQUENCE [LARGE SCALE GENOMIC DNA]</scope>
</reference>
<accession>A0A4C1UR21</accession>